<evidence type="ECO:0000256" key="1">
    <source>
        <dbReference type="SAM" id="Phobius"/>
    </source>
</evidence>
<dbReference type="OrthoDB" id="5095644at2759"/>
<protein>
    <recommendedName>
        <fullName evidence="2">MULE transposase domain-containing protein</fullName>
    </recommendedName>
</protein>
<dbReference type="EMBL" id="QJNU01000105">
    <property type="protein sequence ID" value="RYP07121.1"/>
    <property type="molecule type" value="Genomic_DNA"/>
</dbReference>
<dbReference type="Proteomes" id="UP000293360">
    <property type="component" value="Unassembled WGS sequence"/>
</dbReference>
<evidence type="ECO:0000313" key="4">
    <source>
        <dbReference type="Proteomes" id="UP000293360"/>
    </source>
</evidence>
<proteinExistence type="predicted"/>
<gene>
    <name evidence="3" type="ORF">DL764_002716</name>
</gene>
<evidence type="ECO:0000313" key="3">
    <source>
        <dbReference type="EMBL" id="RYP07121.1"/>
    </source>
</evidence>
<dbReference type="PANTHER" id="PTHR47718:SF3">
    <property type="entry name" value="PROTEIN FAR1-RELATED SEQUENCE 5-LIKE"/>
    <property type="match status" value="1"/>
</dbReference>
<sequence length="116" mass="13268">MYDNTYKTNNKGLAFFQVISIGSLNKVFSYAFGLINNERQKGFNWLMDQVKALHQEIGAPPPLITITDYDTAIRNAIARVYLDAKPQLSILYVNKNVILYIKRKWDKQAVAIVSRA</sequence>
<evidence type="ECO:0000259" key="2">
    <source>
        <dbReference type="Pfam" id="PF10551"/>
    </source>
</evidence>
<keyword evidence="1" id="KW-0812">Transmembrane</keyword>
<dbReference type="Pfam" id="PF10551">
    <property type="entry name" value="MULE"/>
    <property type="match status" value="1"/>
</dbReference>
<keyword evidence="1" id="KW-0472">Membrane</keyword>
<feature type="domain" description="MULE transposase" evidence="2">
    <location>
        <begin position="2"/>
        <end position="96"/>
    </location>
</feature>
<dbReference type="AlphaFoldDB" id="A0A4Q4TJB0"/>
<keyword evidence="4" id="KW-1185">Reference proteome</keyword>
<keyword evidence="1" id="KW-1133">Transmembrane helix</keyword>
<name>A0A4Q4TJB0_9PEZI</name>
<reference evidence="3 4" key="1">
    <citation type="submission" date="2018-06" db="EMBL/GenBank/DDBJ databases">
        <title>Complete Genomes of Monosporascus.</title>
        <authorList>
            <person name="Robinson A.J."/>
            <person name="Natvig D.O."/>
        </authorList>
    </citation>
    <scope>NUCLEOTIDE SEQUENCE [LARGE SCALE GENOMIC DNA]</scope>
    <source>
        <strain evidence="3 4">CBS 110550</strain>
    </source>
</reference>
<feature type="transmembrane region" description="Helical" evidence="1">
    <location>
        <begin position="12"/>
        <end position="35"/>
    </location>
</feature>
<dbReference type="STRING" id="155417.A0A4Q4TJB0"/>
<comment type="caution">
    <text evidence="3">The sequence shown here is derived from an EMBL/GenBank/DDBJ whole genome shotgun (WGS) entry which is preliminary data.</text>
</comment>
<organism evidence="3 4">
    <name type="scientific">Monosporascus ibericus</name>
    <dbReference type="NCBI Taxonomy" id="155417"/>
    <lineage>
        <taxon>Eukaryota</taxon>
        <taxon>Fungi</taxon>
        <taxon>Dikarya</taxon>
        <taxon>Ascomycota</taxon>
        <taxon>Pezizomycotina</taxon>
        <taxon>Sordariomycetes</taxon>
        <taxon>Xylariomycetidae</taxon>
        <taxon>Xylariales</taxon>
        <taxon>Xylariales incertae sedis</taxon>
        <taxon>Monosporascus</taxon>
    </lineage>
</organism>
<dbReference type="InterPro" id="IPR018289">
    <property type="entry name" value="MULE_transposase_dom"/>
</dbReference>
<dbReference type="PANTHER" id="PTHR47718">
    <property type="entry name" value="OS01G0519700 PROTEIN"/>
    <property type="match status" value="1"/>
</dbReference>
<accession>A0A4Q4TJB0</accession>